<feature type="region of interest" description="Disordered" evidence="7">
    <location>
        <begin position="380"/>
        <end position="460"/>
    </location>
</feature>
<dbReference type="Pfam" id="PF07714">
    <property type="entry name" value="PK_Tyr_Ser-Thr"/>
    <property type="match status" value="1"/>
</dbReference>
<dbReference type="Pfam" id="PF00084">
    <property type="entry name" value="Sushi"/>
    <property type="match status" value="1"/>
</dbReference>
<feature type="domain" description="Sushi" evidence="9">
    <location>
        <begin position="671"/>
        <end position="725"/>
    </location>
</feature>
<keyword evidence="5" id="KW-1015">Disulfide bond</keyword>
<evidence type="ECO:0000259" key="9">
    <source>
        <dbReference type="PROSITE" id="PS50923"/>
    </source>
</evidence>
<dbReference type="PROSITE" id="PS00108">
    <property type="entry name" value="PROTEIN_KINASE_ST"/>
    <property type="match status" value="1"/>
</dbReference>
<name>A0ABP0FEA0_CLALP</name>
<dbReference type="SMART" id="SM00220">
    <property type="entry name" value="S_TKc"/>
    <property type="match status" value="1"/>
</dbReference>
<dbReference type="PANTHER" id="PTHR44329:SF288">
    <property type="entry name" value="MITOGEN-ACTIVATED PROTEIN KINASE KINASE KINASE 20"/>
    <property type="match status" value="1"/>
</dbReference>
<protein>
    <submittedName>
        <fullName evidence="10">Uncharacterized protein</fullName>
    </submittedName>
</protein>
<feature type="domain" description="Sushi" evidence="9">
    <location>
        <begin position="512"/>
        <end position="575"/>
    </location>
</feature>
<organism evidence="10 11">
    <name type="scientific">Clavelina lepadiformis</name>
    <name type="common">Light-bulb sea squirt</name>
    <name type="synonym">Ascidia lepadiformis</name>
    <dbReference type="NCBI Taxonomy" id="159417"/>
    <lineage>
        <taxon>Eukaryota</taxon>
        <taxon>Metazoa</taxon>
        <taxon>Chordata</taxon>
        <taxon>Tunicata</taxon>
        <taxon>Ascidiacea</taxon>
        <taxon>Aplousobranchia</taxon>
        <taxon>Clavelinidae</taxon>
        <taxon>Clavelina</taxon>
    </lineage>
</organism>
<comment type="caution">
    <text evidence="6">Lacks conserved residue(s) required for the propagation of feature annotation.</text>
</comment>
<evidence type="ECO:0000256" key="6">
    <source>
        <dbReference type="PROSITE-ProRule" id="PRU00302"/>
    </source>
</evidence>
<dbReference type="InterPro" id="IPR001245">
    <property type="entry name" value="Ser-Thr/Tyr_kinase_cat_dom"/>
</dbReference>
<evidence type="ECO:0000256" key="5">
    <source>
        <dbReference type="ARBA" id="ARBA00023157"/>
    </source>
</evidence>
<evidence type="ECO:0000313" key="11">
    <source>
        <dbReference type="Proteomes" id="UP001642483"/>
    </source>
</evidence>
<evidence type="ECO:0000256" key="2">
    <source>
        <dbReference type="ARBA" id="ARBA00022741"/>
    </source>
</evidence>
<reference evidence="10 11" key="1">
    <citation type="submission" date="2024-02" db="EMBL/GenBank/DDBJ databases">
        <authorList>
            <person name="Daric V."/>
            <person name="Darras S."/>
        </authorList>
    </citation>
    <scope>NUCLEOTIDE SEQUENCE [LARGE SCALE GENOMIC DNA]</scope>
</reference>
<dbReference type="PROSITE" id="PS50923">
    <property type="entry name" value="SUSHI"/>
    <property type="match status" value="2"/>
</dbReference>
<dbReference type="Proteomes" id="UP001642483">
    <property type="component" value="Unassembled WGS sequence"/>
</dbReference>
<dbReference type="CDD" id="cd00033">
    <property type="entry name" value="CCP"/>
    <property type="match status" value="3"/>
</dbReference>
<evidence type="ECO:0000256" key="3">
    <source>
        <dbReference type="ARBA" id="ARBA00022777"/>
    </source>
</evidence>
<dbReference type="PANTHER" id="PTHR44329">
    <property type="entry name" value="SERINE/THREONINE-PROTEIN KINASE TNNI3K-RELATED"/>
    <property type="match status" value="1"/>
</dbReference>
<evidence type="ECO:0000256" key="7">
    <source>
        <dbReference type="SAM" id="MobiDB-lite"/>
    </source>
</evidence>
<dbReference type="SUPFAM" id="SSF57535">
    <property type="entry name" value="Complement control module/SCR domain"/>
    <property type="match status" value="2"/>
</dbReference>
<evidence type="ECO:0000256" key="1">
    <source>
        <dbReference type="ARBA" id="ARBA00022679"/>
    </source>
</evidence>
<evidence type="ECO:0000313" key="10">
    <source>
        <dbReference type="EMBL" id="CAK8676597.1"/>
    </source>
</evidence>
<feature type="domain" description="Protein kinase" evidence="8">
    <location>
        <begin position="51"/>
        <end position="346"/>
    </location>
</feature>
<dbReference type="InterPro" id="IPR035976">
    <property type="entry name" value="Sushi/SCR/CCP_sf"/>
</dbReference>
<keyword evidence="2" id="KW-0547">Nucleotide-binding</keyword>
<accession>A0ABP0FEA0</accession>
<feature type="region of interest" description="Disordered" evidence="7">
    <location>
        <begin position="230"/>
        <end position="257"/>
    </location>
</feature>
<feature type="compositionally biased region" description="Basic and acidic residues" evidence="7">
    <location>
        <begin position="380"/>
        <end position="398"/>
    </location>
</feature>
<comment type="caution">
    <text evidence="10">The sequence shown here is derived from an EMBL/GenBank/DDBJ whole genome shotgun (WGS) entry which is preliminary data.</text>
</comment>
<dbReference type="SMART" id="SM00032">
    <property type="entry name" value="CCP"/>
    <property type="match status" value="3"/>
</dbReference>
<evidence type="ECO:0000259" key="8">
    <source>
        <dbReference type="PROSITE" id="PS50011"/>
    </source>
</evidence>
<dbReference type="SUPFAM" id="SSF56112">
    <property type="entry name" value="Protein kinase-like (PK-like)"/>
    <property type="match status" value="1"/>
</dbReference>
<evidence type="ECO:0000256" key="4">
    <source>
        <dbReference type="ARBA" id="ARBA00022840"/>
    </source>
</evidence>
<keyword evidence="11" id="KW-1185">Reference proteome</keyword>
<sequence>MSSGDVHSLAASDLLNNHIFNNRRHEGSSDQLLNQTEFPTNAHIFLEADFNTEQLHLGSGGYGTVIRRVLRSHVRPFTVMCVAEKRFLNTPSLESDKQLREAIKKEANVLASIQHDHVVKLLGIKIGHHNFSLIMEYMQNGSCHDFFRKLPSRIQNTDKWPLKYQMSVQVANAMKFLHSSNFPLDAEAPKHILHLDLKSRNVLVDHKLNAKLCDFGLAQLKTMSRMTQEAATASQRRDGKSPGGTITHIAPEHLTGNVPPSSKSDVYSYGIFLWEIMAEREPYEHAISNEVLKLQIAGGNRPDDSLLDINTPLVMKECMVKAWHQDKTKRPEFEKLYSILTQHIPFPFSPEETHRAVQTIRRHLGCDNVTHSDSQLISRAERCSFPKETTRSDGDTRVRQQAHHRAFQHTTSNETRPKLPIRPNPVGNDPNVERDTCRPSSSAESTAPWVESDDNVPLTADESSASSVSVVLKTTRSKWFKICVIGSVFLVVVAATLISLCTTGVIQCFIRESCAPRNPKKHQSINCVGNFSERVPPGTLCIIKCDEGYGVIDGHIKLKCLQNGTWSRSLPQCLKLGICPKLRNPANGGSISCTNKNYETSICTFSCPPGSKLHPPDQKPATRNESFRKSADFSSTTCGPSGSTFFWSNLVPYCESAIPCNSLPQTIGGALNCTRPLLDIEDDSYTNGTRCTMVCNDPHFGVRGGDVVSCSREGKWNATSVVCEMREYKAFLIPMLFINFLHKAAY</sequence>
<keyword evidence="4" id="KW-0067">ATP-binding</keyword>
<dbReference type="InterPro" id="IPR051681">
    <property type="entry name" value="Ser/Thr_Kinases-Pseudokinases"/>
</dbReference>
<keyword evidence="3" id="KW-0418">Kinase</keyword>
<dbReference type="InterPro" id="IPR008271">
    <property type="entry name" value="Ser/Thr_kinase_AS"/>
</dbReference>
<dbReference type="EMBL" id="CAWYQH010000035">
    <property type="protein sequence ID" value="CAK8676597.1"/>
    <property type="molecule type" value="Genomic_DNA"/>
</dbReference>
<dbReference type="PROSITE" id="PS50011">
    <property type="entry name" value="PROTEIN_KINASE_DOM"/>
    <property type="match status" value="1"/>
</dbReference>
<dbReference type="InterPro" id="IPR011009">
    <property type="entry name" value="Kinase-like_dom_sf"/>
</dbReference>
<dbReference type="Gene3D" id="2.10.70.10">
    <property type="entry name" value="Complement Module, domain 1"/>
    <property type="match status" value="3"/>
</dbReference>
<dbReference type="InterPro" id="IPR000719">
    <property type="entry name" value="Prot_kinase_dom"/>
</dbReference>
<dbReference type="InterPro" id="IPR000436">
    <property type="entry name" value="Sushi_SCR_CCP_dom"/>
</dbReference>
<dbReference type="Gene3D" id="1.10.510.10">
    <property type="entry name" value="Transferase(Phosphotransferase) domain 1"/>
    <property type="match status" value="1"/>
</dbReference>
<keyword evidence="1" id="KW-0808">Transferase</keyword>
<proteinExistence type="predicted"/>
<keyword evidence="6" id="KW-0768">Sushi</keyword>
<gene>
    <name evidence="10" type="ORF">CVLEPA_LOCUS6050</name>
</gene>